<evidence type="ECO:0000259" key="2">
    <source>
        <dbReference type="Pfam" id="PF20539"/>
    </source>
</evidence>
<feature type="domain" description="DUF6754" evidence="2">
    <location>
        <begin position="187"/>
        <end position="433"/>
    </location>
</feature>
<keyword evidence="1" id="KW-1133">Transmembrane helix</keyword>
<feature type="transmembrane region" description="Helical" evidence="1">
    <location>
        <begin position="196"/>
        <end position="213"/>
    </location>
</feature>
<comment type="caution">
    <text evidence="3">The sequence shown here is derived from an EMBL/GenBank/DDBJ whole genome shotgun (WGS) entry which is preliminary data.</text>
</comment>
<accession>A0A948W7Z7</accession>
<organism evidence="3 4">
    <name type="scientific">Eiseniibacteriota bacterium</name>
    <dbReference type="NCBI Taxonomy" id="2212470"/>
    <lineage>
        <taxon>Bacteria</taxon>
        <taxon>Candidatus Eiseniibacteriota</taxon>
    </lineage>
</organism>
<keyword evidence="1" id="KW-0812">Transmembrane</keyword>
<keyword evidence="1" id="KW-0472">Membrane</keyword>
<feature type="transmembrane region" description="Helical" evidence="1">
    <location>
        <begin position="415"/>
        <end position="436"/>
    </location>
</feature>
<protein>
    <recommendedName>
        <fullName evidence="2">DUF6754 domain-containing protein</fullName>
    </recommendedName>
</protein>
<feature type="transmembrane region" description="Helical" evidence="1">
    <location>
        <begin position="35"/>
        <end position="54"/>
    </location>
</feature>
<dbReference type="Proteomes" id="UP000777784">
    <property type="component" value="Unassembled WGS sequence"/>
</dbReference>
<evidence type="ECO:0000313" key="4">
    <source>
        <dbReference type="Proteomes" id="UP000777784"/>
    </source>
</evidence>
<gene>
    <name evidence="3" type="ORF">KJ970_17850</name>
</gene>
<dbReference type="AlphaFoldDB" id="A0A948W7Z7"/>
<evidence type="ECO:0000313" key="3">
    <source>
        <dbReference type="EMBL" id="MBU2692785.1"/>
    </source>
</evidence>
<dbReference type="EMBL" id="JAHJDP010000100">
    <property type="protein sequence ID" value="MBU2692785.1"/>
    <property type="molecule type" value="Genomic_DNA"/>
</dbReference>
<proteinExistence type="predicted"/>
<name>A0A948W7Z7_UNCEI</name>
<dbReference type="Pfam" id="PF20539">
    <property type="entry name" value="DUF6754"/>
    <property type="match status" value="1"/>
</dbReference>
<evidence type="ECO:0000256" key="1">
    <source>
        <dbReference type="SAM" id="Phobius"/>
    </source>
</evidence>
<dbReference type="InterPro" id="IPR046642">
    <property type="entry name" value="DUF6754"/>
</dbReference>
<reference evidence="3" key="1">
    <citation type="submission" date="2021-05" db="EMBL/GenBank/DDBJ databases">
        <title>Energy efficiency and biological interactions define the core microbiome of deep oligotrophic groundwater.</title>
        <authorList>
            <person name="Mehrshad M."/>
            <person name="Lopez-Fernandez M."/>
            <person name="Bell E."/>
            <person name="Bernier-Latmani R."/>
            <person name="Bertilsson S."/>
            <person name="Dopson M."/>
        </authorList>
    </citation>
    <scope>NUCLEOTIDE SEQUENCE</scope>
    <source>
        <strain evidence="3">Modern_marine.mb.64</strain>
    </source>
</reference>
<sequence>MRTTREPPGISNIEGRTSGWLGHNIEMDKSQKRHFRIMTILIFTAVILMAALLGSPSPLIAEESSSQTGMPAPNVQGPVSVTAEDNPNDNGHGILIKLVPPTDDESIIAYEIERGLAPGAPDDQWFQVGTVPRGMTEYVYTDEDPSLQGEPNPAYVASGDPIYLRLRARTASGVTSAWTEPVAAIARGNWFHTGKVNILVATLLFGFGVVYFISRARKGKALYVRPIPGLQAVDEAIGRATEMGKPILYVLGTGTASDIATIAGYTILSRVAKRTAEYQTPILVPVNDPVMLAMGQEVVKEAYVQAGRPDVYRPENVSYVSAMQFPYVAAVNGLMLRDRPATCFYMGVFHAESLLLAEAGSVTGAIQISGTDQISQIPFFVAATDYTLIGEELYAASAYLSQEPDQLGPLKAQDYFKVAIVIIIMLGVLSLTLFHWDGILKLVYSPV</sequence>